<evidence type="ECO:0000313" key="3">
    <source>
        <dbReference type="Proteomes" id="UP001295423"/>
    </source>
</evidence>
<dbReference type="Proteomes" id="UP001295423">
    <property type="component" value="Unassembled WGS sequence"/>
</dbReference>
<protein>
    <submittedName>
        <fullName evidence="2">Uncharacterized protein</fullName>
    </submittedName>
</protein>
<sequence length="118" mass="12536">MSANKRAGRRGAQRRQRAPDRLGQEDSSDSEGEEIQAPPADPADNAAVPHGCVRSCNGPTRYHYGRKVASLLGIFAHVQPDINCSTRQAVDLDVASGIRILCSSLDGPCDHSSHCGGI</sequence>
<accession>A0AAD2G5X2</accession>
<organism evidence="2 3">
    <name type="scientific">Cylindrotheca closterium</name>
    <dbReference type="NCBI Taxonomy" id="2856"/>
    <lineage>
        <taxon>Eukaryota</taxon>
        <taxon>Sar</taxon>
        <taxon>Stramenopiles</taxon>
        <taxon>Ochrophyta</taxon>
        <taxon>Bacillariophyta</taxon>
        <taxon>Bacillariophyceae</taxon>
        <taxon>Bacillariophycidae</taxon>
        <taxon>Bacillariales</taxon>
        <taxon>Bacillariaceae</taxon>
        <taxon>Cylindrotheca</taxon>
    </lineage>
</organism>
<keyword evidence="3" id="KW-1185">Reference proteome</keyword>
<proteinExistence type="predicted"/>
<gene>
    <name evidence="2" type="ORF">CYCCA115_LOCUS20513</name>
</gene>
<evidence type="ECO:0000313" key="2">
    <source>
        <dbReference type="EMBL" id="CAJ1964188.1"/>
    </source>
</evidence>
<comment type="caution">
    <text evidence="2">The sequence shown here is derived from an EMBL/GenBank/DDBJ whole genome shotgun (WGS) entry which is preliminary data.</text>
</comment>
<evidence type="ECO:0000256" key="1">
    <source>
        <dbReference type="SAM" id="MobiDB-lite"/>
    </source>
</evidence>
<dbReference type="AlphaFoldDB" id="A0AAD2G5X2"/>
<dbReference type="EMBL" id="CAKOGP040002176">
    <property type="protein sequence ID" value="CAJ1964188.1"/>
    <property type="molecule type" value="Genomic_DNA"/>
</dbReference>
<name>A0AAD2G5X2_9STRA</name>
<feature type="region of interest" description="Disordered" evidence="1">
    <location>
        <begin position="1"/>
        <end position="49"/>
    </location>
</feature>
<reference evidence="2" key="1">
    <citation type="submission" date="2023-08" db="EMBL/GenBank/DDBJ databases">
        <authorList>
            <person name="Audoor S."/>
            <person name="Bilcke G."/>
        </authorList>
    </citation>
    <scope>NUCLEOTIDE SEQUENCE</scope>
</reference>
<feature type="compositionally biased region" description="Basic residues" evidence="1">
    <location>
        <begin position="1"/>
        <end position="16"/>
    </location>
</feature>